<evidence type="ECO:0000259" key="2">
    <source>
        <dbReference type="Pfam" id="PF17289"/>
    </source>
</evidence>
<name>A0AAE9ZDW3_9PROT</name>
<dbReference type="RefSeq" id="WP_274495207.1">
    <property type="nucleotide sequence ID" value="NZ_CP118166.1"/>
</dbReference>
<accession>A0AAE9ZDW3</accession>
<dbReference type="Proteomes" id="UP001214043">
    <property type="component" value="Chromosome"/>
</dbReference>
<dbReference type="InterPro" id="IPR027417">
    <property type="entry name" value="P-loop_NTPase"/>
</dbReference>
<dbReference type="KEGG" id="hfl:PUV54_03010"/>
<keyword evidence="4" id="KW-1185">Reference proteome</keyword>
<dbReference type="AlphaFoldDB" id="A0AAE9ZDW3"/>
<evidence type="ECO:0000313" key="4">
    <source>
        <dbReference type="Proteomes" id="UP001214043"/>
    </source>
</evidence>
<evidence type="ECO:0000256" key="1">
    <source>
        <dbReference type="ARBA" id="ARBA00022612"/>
    </source>
</evidence>
<dbReference type="InterPro" id="IPR035421">
    <property type="entry name" value="Terminase_6C"/>
</dbReference>
<sequence>MTVEEILKRDFPELAEKLWRLHAHKHQQEPQGDWTTWLILGGRGAGKTRAGAEWVRAIATAANDNADGAAAQCIALVAETYADAREVMIEGPSGIRAVAAEDSRPVYEASRRRLVWPSGAVAYAFSAEDPDGIRGYQFTGAWSDELCKWRYAEETWSNLQLALRLGDKPRQIATTTPRPSALIKRLMAAATTEVSRATTYDNRAHLSDAFFTEIAALYEGTALGRQELLGEVIDDVAGALWNWNLIEAARVTAAPALDRCVVAVDPPATSGPDADECGIIIAGVASCGDDMTAFVLADWSAAGLSPRQWAEKTAAAYHEFEADRIVVEVNQGGDMAKAVIAQVDPSAPVRGVHATRGKRLRAEPVAALYERTRVRHVGAFPKLEDQMVTYAGEGGKSPDRLDALVWALTDLMLKNPAPKPGVKRLN</sequence>
<organism evidence="3 4">
    <name type="scientific">Hyphococcus flavus</name>
    <dbReference type="NCBI Taxonomy" id="1866326"/>
    <lineage>
        <taxon>Bacteria</taxon>
        <taxon>Pseudomonadati</taxon>
        <taxon>Pseudomonadota</taxon>
        <taxon>Alphaproteobacteria</taxon>
        <taxon>Parvularculales</taxon>
        <taxon>Parvularculaceae</taxon>
        <taxon>Hyphococcus</taxon>
    </lineage>
</organism>
<dbReference type="Pfam" id="PF03237">
    <property type="entry name" value="Terminase_6N"/>
    <property type="match status" value="1"/>
</dbReference>
<feature type="domain" description="Terminase large subunit gp17-like C-terminal" evidence="2">
    <location>
        <begin position="263"/>
        <end position="409"/>
    </location>
</feature>
<keyword evidence="1" id="KW-1188">Viral release from host cell</keyword>
<dbReference type="Gene3D" id="3.40.50.300">
    <property type="entry name" value="P-loop containing nucleotide triphosphate hydrolases"/>
    <property type="match status" value="1"/>
</dbReference>
<evidence type="ECO:0000313" key="3">
    <source>
        <dbReference type="EMBL" id="WDI33234.1"/>
    </source>
</evidence>
<gene>
    <name evidence="3" type="ORF">PUV54_03010</name>
</gene>
<reference evidence="3" key="1">
    <citation type="submission" date="2023-02" db="EMBL/GenBank/DDBJ databases">
        <title>Genome sequence of Hyphococcus flavus.</title>
        <authorList>
            <person name="Rong J.-C."/>
            <person name="Zhao Q."/>
            <person name="Yi M."/>
            <person name="Wu J.-Y."/>
        </authorList>
    </citation>
    <scope>NUCLEOTIDE SEQUENCE</scope>
    <source>
        <strain evidence="3">MCCC 1K03223</strain>
    </source>
</reference>
<protein>
    <submittedName>
        <fullName evidence="3">Terminase family protein</fullName>
    </submittedName>
</protein>
<dbReference type="EMBL" id="CP118166">
    <property type="protein sequence ID" value="WDI33234.1"/>
    <property type="molecule type" value="Genomic_DNA"/>
</dbReference>
<proteinExistence type="predicted"/>
<dbReference type="Pfam" id="PF17289">
    <property type="entry name" value="Terminase_6C"/>
    <property type="match status" value="1"/>
</dbReference>